<dbReference type="Gene3D" id="3.40.1190.10">
    <property type="entry name" value="Mur-like, catalytic domain"/>
    <property type="match status" value="1"/>
</dbReference>
<dbReference type="InterPro" id="IPR051046">
    <property type="entry name" value="MurCDEF_CellWall_CoF430Synth"/>
</dbReference>
<sequence>MRIMLKKLVERYLRFLTGIVIYRHQPDIIAIAGITSKTTTKKYIVDHLRQIGLDVRANPKSYNTEIGLPLAVLYVEVSGYAWKSWLKTIWQCTTIALFSKRFPKILVLEFGVSGVGDMKHLLNIVKPRIAVFTNIRPSDFNPNTTIDELNSEMLDLMKVILNNGLVIYNWDDNNLRALANQFSGQKISYGIGEGADIQATNIQQHLDGLSWAVYGQKRKTIKSGLHHIYAELAADAVARSFK</sequence>
<dbReference type="Pfam" id="PF08245">
    <property type="entry name" value="Mur_ligase_M"/>
    <property type="match status" value="1"/>
</dbReference>
<evidence type="ECO:0000256" key="1">
    <source>
        <dbReference type="ARBA" id="ARBA00022598"/>
    </source>
</evidence>
<reference evidence="5 6" key="1">
    <citation type="journal article" date="2016" name="Nat. Commun.">
        <title>Thousands of microbial genomes shed light on interconnected biogeochemical processes in an aquifer system.</title>
        <authorList>
            <person name="Anantharaman K."/>
            <person name="Brown C.T."/>
            <person name="Hug L.A."/>
            <person name="Sharon I."/>
            <person name="Castelle C.J."/>
            <person name="Probst A.J."/>
            <person name="Thomas B.C."/>
            <person name="Singh A."/>
            <person name="Wilkins M.J."/>
            <person name="Karaoz U."/>
            <person name="Brodie E.L."/>
            <person name="Williams K.H."/>
            <person name="Hubbard S.S."/>
            <person name="Banfield J.F."/>
        </authorList>
    </citation>
    <scope>NUCLEOTIDE SEQUENCE [LARGE SCALE GENOMIC DNA]</scope>
</reference>
<dbReference type="PANTHER" id="PTHR43024:SF1">
    <property type="entry name" value="UDP-N-ACETYLMURAMOYL-TRIPEPTIDE--D-ALANYL-D-ALANINE LIGASE"/>
    <property type="match status" value="1"/>
</dbReference>
<keyword evidence="2" id="KW-0547">Nucleotide-binding</keyword>
<dbReference type="EMBL" id="MGEK01000004">
    <property type="protein sequence ID" value="OGL83015.1"/>
    <property type="molecule type" value="Genomic_DNA"/>
</dbReference>
<organism evidence="5 6">
    <name type="scientific">Candidatus Uhrbacteria bacterium RIFCSPLOWO2_01_FULL_47_25</name>
    <dbReference type="NCBI Taxonomy" id="1802402"/>
    <lineage>
        <taxon>Bacteria</taxon>
        <taxon>Candidatus Uhriibacteriota</taxon>
    </lineage>
</organism>
<dbReference type="PANTHER" id="PTHR43024">
    <property type="entry name" value="UDP-N-ACETYLMURAMOYL-TRIPEPTIDE--D-ALANYL-D-ALANINE LIGASE"/>
    <property type="match status" value="1"/>
</dbReference>
<gene>
    <name evidence="5" type="ORF">A2936_03645</name>
</gene>
<keyword evidence="1" id="KW-0436">Ligase</keyword>
<dbReference type="AlphaFoldDB" id="A0A1F7UXM7"/>
<evidence type="ECO:0000256" key="3">
    <source>
        <dbReference type="ARBA" id="ARBA00022840"/>
    </source>
</evidence>
<evidence type="ECO:0000259" key="4">
    <source>
        <dbReference type="Pfam" id="PF08245"/>
    </source>
</evidence>
<name>A0A1F7UXM7_9BACT</name>
<comment type="caution">
    <text evidence="5">The sequence shown here is derived from an EMBL/GenBank/DDBJ whole genome shotgun (WGS) entry which is preliminary data.</text>
</comment>
<evidence type="ECO:0000313" key="6">
    <source>
        <dbReference type="Proteomes" id="UP000176846"/>
    </source>
</evidence>
<dbReference type="SUPFAM" id="SSF53623">
    <property type="entry name" value="MurD-like peptide ligases, catalytic domain"/>
    <property type="match status" value="1"/>
</dbReference>
<keyword evidence="3" id="KW-0067">ATP-binding</keyword>
<dbReference type="GO" id="GO:0005524">
    <property type="term" value="F:ATP binding"/>
    <property type="evidence" value="ECO:0007669"/>
    <property type="project" value="UniProtKB-KW"/>
</dbReference>
<dbReference type="Proteomes" id="UP000176846">
    <property type="component" value="Unassembled WGS sequence"/>
</dbReference>
<dbReference type="GO" id="GO:0016881">
    <property type="term" value="F:acid-amino acid ligase activity"/>
    <property type="evidence" value="ECO:0007669"/>
    <property type="project" value="InterPro"/>
</dbReference>
<evidence type="ECO:0000256" key="2">
    <source>
        <dbReference type="ARBA" id="ARBA00022741"/>
    </source>
</evidence>
<accession>A0A1F7UXM7</accession>
<dbReference type="InterPro" id="IPR036565">
    <property type="entry name" value="Mur-like_cat_sf"/>
</dbReference>
<feature type="domain" description="Mur ligase central" evidence="4">
    <location>
        <begin position="37"/>
        <end position="223"/>
    </location>
</feature>
<protein>
    <recommendedName>
        <fullName evidence="4">Mur ligase central domain-containing protein</fullName>
    </recommendedName>
</protein>
<proteinExistence type="predicted"/>
<dbReference type="InterPro" id="IPR013221">
    <property type="entry name" value="Mur_ligase_cen"/>
</dbReference>
<evidence type="ECO:0000313" key="5">
    <source>
        <dbReference type="EMBL" id="OGL83015.1"/>
    </source>
</evidence>